<feature type="transmembrane region" description="Helical" evidence="1">
    <location>
        <begin position="332"/>
        <end position="352"/>
    </location>
</feature>
<dbReference type="AlphaFoldDB" id="A0A1I5C1T5"/>
<feature type="transmembrane region" description="Helical" evidence="1">
    <location>
        <begin position="123"/>
        <end position="142"/>
    </location>
</feature>
<feature type="transmembrane region" description="Helical" evidence="1">
    <location>
        <begin position="6"/>
        <end position="27"/>
    </location>
</feature>
<keyword evidence="2" id="KW-0418">Kinase</keyword>
<feature type="transmembrane region" description="Helical" evidence="1">
    <location>
        <begin position="306"/>
        <end position="326"/>
    </location>
</feature>
<dbReference type="InterPro" id="IPR037997">
    <property type="entry name" value="Dgk1-like"/>
</dbReference>
<keyword evidence="1" id="KW-0472">Membrane</keyword>
<feature type="transmembrane region" description="Helical" evidence="1">
    <location>
        <begin position="163"/>
        <end position="181"/>
    </location>
</feature>
<feature type="transmembrane region" description="Helical" evidence="1">
    <location>
        <begin position="271"/>
        <end position="294"/>
    </location>
</feature>
<keyword evidence="3" id="KW-1185">Reference proteome</keyword>
<evidence type="ECO:0000313" key="2">
    <source>
        <dbReference type="EMBL" id="SFN81000.1"/>
    </source>
</evidence>
<accession>A0A1I5C1T5</accession>
<feature type="transmembrane region" description="Helical" evidence="1">
    <location>
        <begin position="234"/>
        <end position="251"/>
    </location>
</feature>
<sequence length="453" mass="49649">MTAVNLDPWFAIPAMLAGVLLMFAALRTWQVRFNPHPELVRKMFHLGGGLLALPLPWLFSDLVPVMILGGANIVLFSLLRTVPILRDGPGQVLAAVQRNTVGEFCFILSLLLLFFLARHTPLLYGVPLLVLAVADAFAALIGKEYGKLFYSVSGGRKSIEGSLAFFVAAFFCVHVPVLLFTDTPRLACLLIGVNIGLMVMMAEAAAWWGLDNLIIPLFSYVLLRSFRNLDAPELLLHLGFLIGLSLFIRFWRKRTTLADDGLFGVSLWGYVAWAIAGWQWVVPALILITVYTSVTRYTPVNLVRRLNFPVALANLFGSIIWLLLFWHYQNPMIFAAYAAIYGSDLAIIALVRQRNARPQSPMQASMAWSCLKGALLLVPSILLFQGVTLAALGSLAAATLAVVASTILFALLQPNIELYPVDGVRWLRQALITTLCSLLAFAPALIPITGGAS</sequence>
<dbReference type="PANTHER" id="PTHR31303:SF1">
    <property type="entry name" value="CTP-DEPENDENT DIACYLGLYCEROL KINASE 1"/>
    <property type="match status" value="1"/>
</dbReference>
<dbReference type="GO" id="GO:0004143">
    <property type="term" value="F:ATP-dependent diacylglycerol kinase activity"/>
    <property type="evidence" value="ECO:0007669"/>
    <property type="project" value="InterPro"/>
</dbReference>
<dbReference type="EMBL" id="FOVE01000018">
    <property type="protein sequence ID" value="SFN81000.1"/>
    <property type="molecule type" value="Genomic_DNA"/>
</dbReference>
<dbReference type="RefSeq" id="WP_143086045.1">
    <property type="nucleotide sequence ID" value="NZ_FOVE01000018.1"/>
</dbReference>
<dbReference type="PANTHER" id="PTHR31303">
    <property type="entry name" value="CTP-DEPENDENT DIACYLGLYCEROL KINASE 1"/>
    <property type="match status" value="1"/>
</dbReference>
<feature type="transmembrane region" description="Helical" evidence="1">
    <location>
        <begin position="62"/>
        <end position="79"/>
    </location>
</feature>
<evidence type="ECO:0000313" key="3">
    <source>
        <dbReference type="Proteomes" id="UP000242869"/>
    </source>
</evidence>
<feature type="transmembrane region" description="Helical" evidence="1">
    <location>
        <begin position="364"/>
        <end position="384"/>
    </location>
</feature>
<feature type="transmembrane region" description="Helical" evidence="1">
    <location>
        <begin position="431"/>
        <end position="450"/>
    </location>
</feature>
<gene>
    <name evidence="2" type="ORF">SAMN05660284_02306</name>
</gene>
<name>A0A1I5C1T5_9NEIS</name>
<keyword evidence="1" id="KW-0812">Transmembrane</keyword>
<feature type="transmembrane region" description="Helical" evidence="1">
    <location>
        <begin position="390"/>
        <end position="411"/>
    </location>
</feature>
<organism evidence="2 3">
    <name type="scientific">Formivibrio citricus</name>
    <dbReference type="NCBI Taxonomy" id="83765"/>
    <lineage>
        <taxon>Bacteria</taxon>
        <taxon>Pseudomonadati</taxon>
        <taxon>Pseudomonadota</taxon>
        <taxon>Betaproteobacteria</taxon>
        <taxon>Neisseriales</taxon>
        <taxon>Chitinibacteraceae</taxon>
        <taxon>Formivibrio</taxon>
    </lineage>
</organism>
<protein>
    <submittedName>
        <fullName evidence="2">Phytol kinase</fullName>
    </submittedName>
</protein>
<reference evidence="3" key="1">
    <citation type="submission" date="2016-10" db="EMBL/GenBank/DDBJ databases">
        <authorList>
            <person name="Varghese N."/>
            <person name="Submissions S."/>
        </authorList>
    </citation>
    <scope>NUCLEOTIDE SEQUENCE [LARGE SCALE GENOMIC DNA]</scope>
    <source>
        <strain evidence="3">DSM 6150</strain>
    </source>
</reference>
<feature type="transmembrane region" description="Helical" evidence="1">
    <location>
        <begin position="193"/>
        <end position="222"/>
    </location>
</feature>
<proteinExistence type="predicted"/>
<dbReference type="STRING" id="83765.SAMN05660284_02306"/>
<keyword evidence="2" id="KW-0808">Transferase</keyword>
<dbReference type="Proteomes" id="UP000242869">
    <property type="component" value="Unassembled WGS sequence"/>
</dbReference>
<evidence type="ECO:0000256" key="1">
    <source>
        <dbReference type="SAM" id="Phobius"/>
    </source>
</evidence>
<dbReference type="OrthoDB" id="8149352at2"/>
<keyword evidence="1" id="KW-1133">Transmembrane helix</keyword>
<feature type="transmembrane region" description="Helical" evidence="1">
    <location>
        <begin position="100"/>
        <end position="117"/>
    </location>
</feature>